<reference evidence="10" key="1">
    <citation type="submission" date="2025-08" db="UniProtKB">
        <authorList>
            <consortium name="RefSeq"/>
        </authorList>
    </citation>
    <scope>IDENTIFICATION</scope>
    <source>
        <tissue evidence="10">Sperm</tissue>
    </source>
</reference>
<evidence type="ECO:0000256" key="1">
    <source>
        <dbReference type="ARBA" id="ARBA00007229"/>
    </source>
</evidence>
<dbReference type="PANTHER" id="PTHR14456">
    <property type="entry name" value="INOSITOL POLYPHOSPHATE KINASE 1"/>
    <property type="match status" value="1"/>
</dbReference>
<dbReference type="GO" id="GO:0005634">
    <property type="term" value="C:nucleus"/>
    <property type="evidence" value="ECO:0007669"/>
    <property type="project" value="TreeGrafter"/>
</dbReference>
<dbReference type="GO" id="GO:0032958">
    <property type="term" value="P:inositol phosphate biosynthetic process"/>
    <property type="evidence" value="ECO:0007669"/>
    <property type="project" value="TreeGrafter"/>
</dbReference>
<gene>
    <name evidence="10" type="primary">IPPK</name>
</gene>
<feature type="region of interest" description="Disordered" evidence="8">
    <location>
        <begin position="277"/>
        <end position="309"/>
    </location>
</feature>
<evidence type="ECO:0000256" key="5">
    <source>
        <dbReference type="ARBA" id="ARBA00022777"/>
    </source>
</evidence>
<feature type="region of interest" description="Disordered" evidence="8">
    <location>
        <begin position="333"/>
        <end position="366"/>
    </location>
</feature>
<feature type="compositionally biased region" description="Gly residues" evidence="8">
    <location>
        <begin position="333"/>
        <end position="342"/>
    </location>
</feature>
<dbReference type="AlphaFoldDB" id="A0AAJ7SMW1"/>
<feature type="compositionally biased region" description="Basic residues" evidence="8">
    <location>
        <begin position="294"/>
        <end position="304"/>
    </location>
</feature>
<comment type="function">
    <text evidence="7">Phosphorylates Ins(1,3,4,5,6)P5 at position 2 to form Ins(1,2,3,4,5,6)P6 (InsP6 or phytate).</text>
</comment>
<dbReference type="InterPro" id="IPR043001">
    <property type="entry name" value="IP5_2-K_N_lobe"/>
</dbReference>
<dbReference type="RefSeq" id="XP_032801423.1">
    <property type="nucleotide sequence ID" value="XM_032945532.1"/>
</dbReference>
<dbReference type="GO" id="GO:0035299">
    <property type="term" value="F:inositol-1,3,4,5,6-pentakisphosphate 2-kinase activity"/>
    <property type="evidence" value="ECO:0007669"/>
    <property type="project" value="UniProtKB-EC"/>
</dbReference>
<dbReference type="Pfam" id="PF06090">
    <property type="entry name" value="Ins_P5_2-kin"/>
    <property type="match status" value="1"/>
</dbReference>
<protein>
    <recommendedName>
        <fullName evidence="2 7">Inositol-pentakisphosphate 2-kinase</fullName>
        <ecNumber evidence="2 7">2.7.1.158</ecNumber>
    </recommendedName>
</protein>
<feature type="compositionally biased region" description="Low complexity" evidence="8">
    <location>
        <begin position="284"/>
        <end position="293"/>
    </location>
</feature>
<comment type="catalytic activity">
    <reaction evidence="7">
        <text>1D-myo-inositol 1,3,4,5,6-pentakisphosphate + ATP = 1D-myo-inositol hexakisphosphate + ADP + H(+)</text>
        <dbReference type="Rhea" id="RHEA:20313"/>
        <dbReference type="ChEBI" id="CHEBI:15378"/>
        <dbReference type="ChEBI" id="CHEBI:30616"/>
        <dbReference type="ChEBI" id="CHEBI:57733"/>
        <dbReference type="ChEBI" id="CHEBI:58130"/>
        <dbReference type="ChEBI" id="CHEBI:456216"/>
        <dbReference type="EC" id="2.7.1.158"/>
    </reaction>
</comment>
<evidence type="ECO:0000256" key="7">
    <source>
        <dbReference type="RuleBase" id="RU364126"/>
    </source>
</evidence>
<evidence type="ECO:0000256" key="6">
    <source>
        <dbReference type="ARBA" id="ARBA00022840"/>
    </source>
</evidence>
<dbReference type="InterPro" id="IPR009286">
    <property type="entry name" value="Ins_P5_2-kin"/>
</dbReference>
<keyword evidence="9" id="KW-1185">Reference proteome</keyword>
<evidence type="ECO:0000313" key="10">
    <source>
        <dbReference type="RefSeq" id="XP_032801423.1"/>
    </source>
</evidence>
<feature type="compositionally biased region" description="Pro residues" evidence="8">
    <location>
        <begin position="154"/>
        <end position="165"/>
    </location>
</feature>
<dbReference type="KEGG" id="pmrn:116938416"/>
<name>A0AAJ7SMW1_PETMA</name>
<dbReference type="PANTHER" id="PTHR14456:SF2">
    <property type="entry name" value="INOSITOL-PENTAKISPHOSPHATE 2-KINASE"/>
    <property type="match status" value="1"/>
</dbReference>
<sequence>MDASGLLADEWNYLGEGNRNLVVAHREGKEVLKFLKFPVNAAHGNKMLGALPAVLDSTIMYTGSIMAPLLGKNFVHAGEVVSVPRSFARSLAVQIESARPESRHDSRLDEWSGLAVRLPNLTRLQSGTTLPTPAPPTPTQHGPSPATRGQQLTPSPPPPPPPPSEIPTFCIEIKPKCGFLPGATSVVNPLKRRVCRYCMQQYLKVANGKCRQVSDYCPLDLYSGDGSRMSFAIRSLMKNSQNNFRVFKNGTLIFGCRDEQECPCDLGALAHHLRPLFPPPPAPGAAHAEAAAPARRHQRRRRQRRAETERAVGGLVGLIVHALLSPLGGPGGVDVVGGGGAGGPPPSPDLPGQPVRTQQGARVQRR</sequence>
<evidence type="ECO:0000256" key="2">
    <source>
        <dbReference type="ARBA" id="ARBA00012023"/>
    </source>
</evidence>
<evidence type="ECO:0000256" key="3">
    <source>
        <dbReference type="ARBA" id="ARBA00022679"/>
    </source>
</evidence>
<dbReference type="EC" id="2.7.1.158" evidence="2 7"/>
<dbReference type="Proteomes" id="UP001318040">
    <property type="component" value="Unplaced"/>
</dbReference>
<evidence type="ECO:0000313" key="9">
    <source>
        <dbReference type="Proteomes" id="UP001318040"/>
    </source>
</evidence>
<comment type="domain">
    <text evidence="7">The EXKPK motif is conserved in inositol-pentakisphosphate 2-kinases of both family 1 and 2.</text>
</comment>
<keyword evidence="5 7" id="KW-0418">Kinase</keyword>
<feature type="compositionally biased region" description="Polar residues" evidence="8">
    <location>
        <begin position="356"/>
        <end position="366"/>
    </location>
</feature>
<dbReference type="CTD" id="64768"/>
<dbReference type="Gene3D" id="3.30.200.110">
    <property type="entry name" value="Inositol-pentakisphosphate 2-kinase, N-lobe"/>
    <property type="match status" value="1"/>
</dbReference>
<evidence type="ECO:0000256" key="8">
    <source>
        <dbReference type="SAM" id="MobiDB-lite"/>
    </source>
</evidence>
<keyword evidence="3 7" id="KW-0808">Transferase</keyword>
<dbReference type="GO" id="GO:0005524">
    <property type="term" value="F:ATP binding"/>
    <property type="evidence" value="ECO:0007669"/>
    <property type="project" value="UniProtKB-KW"/>
</dbReference>
<accession>A0AAJ7SMW1</accession>
<feature type="region of interest" description="Disordered" evidence="8">
    <location>
        <begin position="122"/>
        <end position="166"/>
    </location>
</feature>
<keyword evidence="6 7" id="KW-0067">ATP-binding</keyword>
<keyword evidence="4 7" id="KW-0547">Nucleotide-binding</keyword>
<organism evidence="9 10">
    <name type="scientific">Petromyzon marinus</name>
    <name type="common">Sea lamprey</name>
    <dbReference type="NCBI Taxonomy" id="7757"/>
    <lineage>
        <taxon>Eukaryota</taxon>
        <taxon>Metazoa</taxon>
        <taxon>Chordata</taxon>
        <taxon>Craniata</taxon>
        <taxon>Vertebrata</taxon>
        <taxon>Cyclostomata</taxon>
        <taxon>Hyperoartia</taxon>
        <taxon>Petromyzontiformes</taxon>
        <taxon>Petromyzontidae</taxon>
        <taxon>Petromyzon</taxon>
    </lineage>
</organism>
<evidence type="ECO:0000256" key="4">
    <source>
        <dbReference type="ARBA" id="ARBA00022741"/>
    </source>
</evidence>
<comment type="similarity">
    <text evidence="1">Belongs to the IPK1 type 2 family.</text>
</comment>
<proteinExistence type="inferred from homology"/>